<accession>A0ABD3Q737</accession>
<comment type="caution">
    <text evidence="7">The sequence shown here is derived from an EMBL/GenBank/DDBJ whole genome shotgun (WGS) entry which is preliminary data.</text>
</comment>
<comment type="subcellular location">
    <subcellularLocation>
        <location evidence="1">Nucleus</location>
    </subcellularLocation>
</comment>
<evidence type="ECO:0000256" key="1">
    <source>
        <dbReference type="ARBA" id="ARBA00004123"/>
    </source>
</evidence>
<dbReference type="AlphaFoldDB" id="A0ABD3Q737"/>
<proteinExistence type="inferred from homology"/>
<evidence type="ECO:0000259" key="6">
    <source>
        <dbReference type="Pfam" id="PF07571"/>
    </source>
</evidence>
<evidence type="ECO:0000256" key="3">
    <source>
        <dbReference type="ARBA" id="ARBA00023015"/>
    </source>
</evidence>
<dbReference type="PANTHER" id="PTHR10221:SF9">
    <property type="entry name" value="TRANSCRIPTION INITIATION FACTOR TFIID SUBUNIT 6"/>
    <property type="match status" value="1"/>
</dbReference>
<dbReference type="Proteomes" id="UP001530315">
    <property type="component" value="Unassembled WGS sequence"/>
</dbReference>
<evidence type="ECO:0000313" key="7">
    <source>
        <dbReference type="EMBL" id="KAL3796068.1"/>
    </source>
</evidence>
<dbReference type="EMBL" id="JALLAZ020000400">
    <property type="protein sequence ID" value="KAL3796068.1"/>
    <property type="molecule type" value="Genomic_DNA"/>
</dbReference>
<keyword evidence="3" id="KW-0805">Transcription regulation</keyword>
<dbReference type="Pfam" id="PF07571">
    <property type="entry name" value="TAF6_C"/>
    <property type="match status" value="1"/>
</dbReference>
<dbReference type="Gene3D" id="1.25.40.770">
    <property type="entry name" value="TAF6, C-terminal HEAT repeat domain"/>
    <property type="match status" value="1"/>
</dbReference>
<dbReference type="InterPro" id="IPR046344">
    <property type="entry name" value="TAF6_C_sf"/>
</dbReference>
<dbReference type="CDD" id="cd08050">
    <property type="entry name" value="TAF6C"/>
    <property type="match status" value="1"/>
</dbReference>
<dbReference type="InterPro" id="IPR037796">
    <property type="entry name" value="TAF6"/>
</dbReference>
<name>A0ABD3Q737_9STRA</name>
<keyword evidence="4" id="KW-0804">Transcription</keyword>
<dbReference type="PANTHER" id="PTHR10221">
    <property type="entry name" value="TRANSCRIPTION INITIATION FACTOR TFIID SUBUNIT 6"/>
    <property type="match status" value="1"/>
</dbReference>
<dbReference type="InterPro" id="IPR011442">
    <property type="entry name" value="TAF6_C"/>
</dbReference>
<comment type="similarity">
    <text evidence="2">Belongs to the TAF6 family.</text>
</comment>
<keyword evidence="5" id="KW-0539">Nucleus</keyword>
<reference evidence="7 8" key="1">
    <citation type="submission" date="2024-10" db="EMBL/GenBank/DDBJ databases">
        <title>Updated reference genomes for cyclostephanoid diatoms.</title>
        <authorList>
            <person name="Roberts W.R."/>
            <person name="Alverson A.J."/>
        </authorList>
    </citation>
    <scope>NUCLEOTIDE SEQUENCE [LARGE SCALE GENOMIC DNA]</scope>
    <source>
        <strain evidence="7 8">AJA276-08</strain>
    </source>
</reference>
<organism evidence="7 8">
    <name type="scientific">Stephanodiscus triporus</name>
    <dbReference type="NCBI Taxonomy" id="2934178"/>
    <lineage>
        <taxon>Eukaryota</taxon>
        <taxon>Sar</taxon>
        <taxon>Stramenopiles</taxon>
        <taxon>Ochrophyta</taxon>
        <taxon>Bacillariophyta</taxon>
        <taxon>Coscinodiscophyceae</taxon>
        <taxon>Thalassiosirophycidae</taxon>
        <taxon>Stephanodiscales</taxon>
        <taxon>Stephanodiscaceae</taxon>
        <taxon>Stephanodiscus</taxon>
    </lineage>
</organism>
<evidence type="ECO:0000256" key="2">
    <source>
        <dbReference type="ARBA" id="ARBA00007688"/>
    </source>
</evidence>
<protein>
    <recommendedName>
        <fullName evidence="6">TAF6 C-terminal HEAT repeat domain-containing protein</fullName>
    </recommendedName>
</protein>
<evidence type="ECO:0000256" key="4">
    <source>
        <dbReference type="ARBA" id="ARBA00023163"/>
    </source>
</evidence>
<sequence>MDAPAVADDVDLASVLNGLRRDRGLQELVPFLSRYVASGLMSRRNLRDPDKCRRLVRVFDAMLDNPSLHLDLHLHQMFVPVGTCVVARNLSSSSKKKEKGKGRTMFRNGDHWSLREEAARALVKACDAYGDQYATARPRLAWRDCDGDRGAPVNSLSEQIDVTLFNDVIAIEFPISSPASYAGGVNIFYLKAPAHELR</sequence>
<evidence type="ECO:0000256" key="5">
    <source>
        <dbReference type="ARBA" id="ARBA00023242"/>
    </source>
</evidence>
<feature type="domain" description="TAF6 C-terminal HEAT repeat" evidence="6">
    <location>
        <begin position="11"/>
        <end position="141"/>
    </location>
</feature>
<dbReference type="GO" id="GO:0005634">
    <property type="term" value="C:nucleus"/>
    <property type="evidence" value="ECO:0007669"/>
    <property type="project" value="UniProtKB-SubCell"/>
</dbReference>
<gene>
    <name evidence="7" type="ORF">ACHAW5_007851</name>
</gene>
<evidence type="ECO:0000313" key="8">
    <source>
        <dbReference type="Proteomes" id="UP001530315"/>
    </source>
</evidence>
<keyword evidence="8" id="KW-1185">Reference proteome</keyword>